<organism evidence="6 7">
    <name type="scientific">Sclerotinia sclerotiorum (strain ATCC 18683 / 1980 / Ss-1)</name>
    <name type="common">White mold</name>
    <name type="synonym">Whetzelinia sclerotiorum</name>
    <dbReference type="NCBI Taxonomy" id="665079"/>
    <lineage>
        <taxon>Eukaryota</taxon>
        <taxon>Fungi</taxon>
        <taxon>Dikarya</taxon>
        <taxon>Ascomycota</taxon>
        <taxon>Pezizomycotina</taxon>
        <taxon>Leotiomycetes</taxon>
        <taxon>Helotiales</taxon>
        <taxon>Sclerotiniaceae</taxon>
        <taxon>Sclerotinia</taxon>
    </lineage>
</organism>
<evidence type="ECO:0000256" key="3">
    <source>
        <dbReference type="ARBA" id="ARBA00023002"/>
    </source>
</evidence>
<dbReference type="VEuPathDB" id="FungiDB:sscle_08g062580"/>
<keyword evidence="2" id="KW-0521">NADP</keyword>
<dbReference type="Proteomes" id="UP000177798">
    <property type="component" value="Chromosome 8"/>
</dbReference>
<dbReference type="Pfam" id="PF02558">
    <property type="entry name" value="ApbA"/>
    <property type="match status" value="1"/>
</dbReference>
<feature type="domain" description="Ketopantoate reductase N-terminal" evidence="4">
    <location>
        <begin position="53"/>
        <end position="202"/>
    </location>
</feature>
<keyword evidence="3" id="KW-0560">Oxidoreductase</keyword>
<dbReference type="PANTHER" id="PTHR21708:SF40">
    <property type="entry name" value="REDUCTASE FAMILY PROTEIN, PUTATIVE (AFU_ORTHOLOGUE AFUA_2G14497)-RELATED"/>
    <property type="match status" value="1"/>
</dbReference>
<feature type="domain" description="Ketopantoate reductase C-terminal" evidence="5">
    <location>
        <begin position="239"/>
        <end position="357"/>
    </location>
</feature>
<name>A0A1D9Q969_SCLS1</name>
<evidence type="ECO:0000259" key="4">
    <source>
        <dbReference type="Pfam" id="PF02558"/>
    </source>
</evidence>
<sequence length="370" mass="41568">MIHRDYSAIGRPRDDSKDMHALIRDYMITQVHHLLRLTDSKSADNHEETINVLFYGLGAIGSVYAFILSRCPNVRLTAVARSNYDAVRENGLKLISENHGENTFYPANVIKTPSEAPGHYDYIVCSNKAIDQEVVAKALSPIISTSTSIVLIQNGVGNEEIFQKLYPQNSIISCVAWTGAIQKTLGIVHHTKNENLQLGLFRNDNIPESTSSQQLKIFDDLLTTGKTPHEVFSPERLQIARWEKVTWNCAWNCLTTLTRTHTHEWLNSSPEAMKMTRALMQEIIEVGRKMGVGIKDDLIERLMERILRMPSIGTSMLTDVLAGRRLELDVILGFPVKKGRELGVDMRVAETVYTLLLGVDEGLRVRGLEG</sequence>
<dbReference type="InterPro" id="IPR013332">
    <property type="entry name" value="KPR_N"/>
</dbReference>
<proteinExistence type="inferred from homology"/>
<dbReference type="Pfam" id="PF08546">
    <property type="entry name" value="ApbA_C"/>
    <property type="match status" value="1"/>
</dbReference>
<dbReference type="InterPro" id="IPR013328">
    <property type="entry name" value="6PGD_dom2"/>
</dbReference>
<dbReference type="GO" id="GO:0015940">
    <property type="term" value="P:pantothenate biosynthetic process"/>
    <property type="evidence" value="ECO:0007669"/>
    <property type="project" value="InterPro"/>
</dbReference>
<dbReference type="SUPFAM" id="SSF51735">
    <property type="entry name" value="NAD(P)-binding Rossmann-fold domains"/>
    <property type="match status" value="1"/>
</dbReference>
<evidence type="ECO:0008006" key="8">
    <source>
        <dbReference type="Google" id="ProtNLM"/>
    </source>
</evidence>
<dbReference type="EMBL" id="CP017821">
    <property type="protein sequence ID" value="APA11488.1"/>
    <property type="molecule type" value="Genomic_DNA"/>
</dbReference>
<dbReference type="FunFam" id="3.40.50.720:FF:000609">
    <property type="entry name" value="2-dehydropantoate 2-reductase"/>
    <property type="match status" value="1"/>
</dbReference>
<dbReference type="FunFam" id="1.10.1040.10:FF:000017">
    <property type="entry name" value="2-dehydropantoate 2-reductase"/>
    <property type="match status" value="1"/>
</dbReference>
<dbReference type="OrthoDB" id="3609at2759"/>
<evidence type="ECO:0000313" key="6">
    <source>
        <dbReference type="EMBL" id="APA11488.1"/>
    </source>
</evidence>
<dbReference type="InterPro" id="IPR003710">
    <property type="entry name" value="ApbA"/>
</dbReference>
<protein>
    <recommendedName>
        <fullName evidence="8">2-dehydropantoate 2-reductase</fullName>
    </recommendedName>
</protein>
<dbReference type="AlphaFoldDB" id="A0A1D9Q969"/>
<evidence type="ECO:0000259" key="5">
    <source>
        <dbReference type="Pfam" id="PF08546"/>
    </source>
</evidence>
<dbReference type="InterPro" id="IPR036291">
    <property type="entry name" value="NAD(P)-bd_dom_sf"/>
</dbReference>
<dbReference type="InterPro" id="IPR013752">
    <property type="entry name" value="KPA_reductase"/>
</dbReference>
<evidence type="ECO:0000256" key="2">
    <source>
        <dbReference type="ARBA" id="ARBA00022857"/>
    </source>
</evidence>
<dbReference type="Gene3D" id="1.10.1040.10">
    <property type="entry name" value="N-(1-d-carboxylethyl)-l-norvaline Dehydrogenase, domain 2"/>
    <property type="match status" value="1"/>
</dbReference>
<evidence type="ECO:0000256" key="1">
    <source>
        <dbReference type="ARBA" id="ARBA00007870"/>
    </source>
</evidence>
<comment type="similarity">
    <text evidence="1">Belongs to the ketopantoate reductase family.</text>
</comment>
<gene>
    <name evidence="6" type="ORF">sscle_08g062580</name>
</gene>
<dbReference type="PANTHER" id="PTHR21708">
    <property type="entry name" value="PROBABLE 2-DEHYDROPANTOATE 2-REDUCTASE"/>
    <property type="match status" value="1"/>
</dbReference>
<dbReference type="Gene3D" id="3.40.50.720">
    <property type="entry name" value="NAD(P)-binding Rossmann-like Domain"/>
    <property type="match status" value="1"/>
</dbReference>
<reference evidence="7" key="1">
    <citation type="journal article" date="2017" name="Genome Biol. Evol.">
        <title>The complete genome sequence of the phytopathogenic fungus Sclerotinia sclerotiorum reveals insights into the genome architecture of broad host range pathogens.</title>
        <authorList>
            <person name="Derbyshire M."/>
            <person name="Denton-Giles M."/>
            <person name="Hegedus D."/>
            <person name="Seifbarghy S."/>
            <person name="Rollins J."/>
            <person name="van Kan J."/>
            <person name="Seidl M.F."/>
            <person name="Faino L."/>
            <person name="Mbengue M."/>
            <person name="Navaud O."/>
            <person name="Raffaele S."/>
            <person name="Hammond-Kosack K."/>
            <person name="Heard S."/>
            <person name="Oliver R."/>
        </authorList>
    </citation>
    <scope>NUCLEOTIDE SEQUENCE [LARGE SCALE GENOMIC DNA]</scope>
    <source>
        <strain evidence="7">ATCC 18683 / 1980 / Ss-1</strain>
    </source>
</reference>
<dbReference type="InterPro" id="IPR008927">
    <property type="entry name" value="6-PGluconate_DH-like_C_sf"/>
</dbReference>
<dbReference type="SUPFAM" id="SSF48179">
    <property type="entry name" value="6-phosphogluconate dehydrogenase C-terminal domain-like"/>
    <property type="match status" value="1"/>
</dbReference>
<dbReference type="InterPro" id="IPR051402">
    <property type="entry name" value="KPR-Related"/>
</dbReference>
<dbReference type="GO" id="GO:0008677">
    <property type="term" value="F:2-dehydropantoate 2-reductase activity"/>
    <property type="evidence" value="ECO:0007669"/>
    <property type="project" value="InterPro"/>
</dbReference>
<accession>A0A1D9Q969</accession>
<evidence type="ECO:0000313" key="7">
    <source>
        <dbReference type="Proteomes" id="UP000177798"/>
    </source>
</evidence>
<dbReference type="NCBIfam" id="TIGR00745">
    <property type="entry name" value="apbA_panE"/>
    <property type="match status" value="1"/>
</dbReference>